<dbReference type="SUPFAM" id="SSF55874">
    <property type="entry name" value="ATPase domain of HSP90 chaperone/DNA topoisomerase II/histidine kinase"/>
    <property type="match status" value="1"/>
</dbReference>
<evidence type="ECO:0000313" key="4">
    <source>
        <dbReference type="Proteomes" id="UP000295281"/>
    </source>
</evidence>
<dbReference type="OrthoDB" id="3423431at2"/>
<dbReference type="InterPro" id="IPR050267">
    <property type="entry name" value="Anti-sigma-factor_SerPK"/>
</dbReference>
<sequence length="197" mass="21422">MSTTPRPPFAPAASPLSRFPAVTVPMAAFVPATRAHYFCGHPTGRFTKRAFTFPGEAALAPLIRAFLTTAVADLPEDFRFVFTLLGGELAANAIEHTRSSRPGGSLRLLVHRTRTGVTLTCSDDGGFDDYQGFPSGEYLAPRSFTTDPAAETTTEKGRGLALVDALSTAWGDSGRPRFRDVWFRLDHDMRNSAWPTT</sequence>
<dbReference type="PANTHER" id="PTHR35526">
    <property type="entry name" value="ANTI-SIGMA-F FACTOR RSBW-RELATED"/>
    <property type="match status" value="1"/>
</dbReference>
<accession>A0A4R6VA02</accession>
<dbReference type="PANTHER" id="PTHR35526:SF3">
    <property type="entry name" value="ANTI-SIGMA-F FACTOR RSBW"/>
    <property type="match status" value="1"/>
</dbReference>
<gene>
    <name evidence="3" type="ORF">EV190_104145</name>
</gene>
<reference evidence="3 4" key="1">
    <citation type="submission" date="2019-03" db="EMBL/GenBank/DDBJ databases">
        <title>Genomic Encyclopedia of Type Strains, Phase IV (KMG-IV): sequencing the most valuable type-strain genomes for metagenomic binning, comparative biology and taxonomic classification.</title>
        <authorList>
            <person name="Goeker M."/>
        </authorList>
    </citation>
    <scope>NUCLEOTIDE SEQUENCE [LARGE SCALE GENOMIC DNA]</scope>
    <source>
        <strain evidence="3 4">DSM 46770</strain>
    </source>
</reference>
<evidence type="ECO:0000256" key="1">
    <source>
        <dbReference type="ARBA" id="ARBA00022527"/>
    </source>
</evidence>
<dbReference type="AlphaFoldDB" id="A0A4R6VA02"/>
<keyword evidence="3" id="KW-0418">Kinase</keyword>
<dbReference type="Proteomes" id="UP000295281">
    <property type="component" value="Unassembled WGS sequence"/>
</dbReference>
<dbReference type="CDD" id="cd16936">
    <property type="entry name" value="HATPase_RsbW-like"/>
    <property type="match status" value="1"/>
</dbReference>
<dbReference type="Gene3D" id="3.30.565.10">
    <property type="entry name" value="Histidine kinase-like ATPase, C-terminal domain"/>
    <property type="match status" value="1"/>
</dbReference>
<organism evidence="3 4">
    <name type="scientific">Actinorugispora endophytica</name>
    <dbReference type="NCBI Taxonomy" id="1605990"/>
    <lineage>
        <taxon>Bacteria</taxon>
        <taxon>Bacillati</taxon>
        <taxon>Actinomycetota</taxon>
        <taxon>Actinomycetes</taxon>
        <taxon>Streptosporangiales</taxon>
        <taxon>Nocardiopsidaceae</taxon>
        <taxon>Actinorugispora</taxon>
    </lineage>
</organism>
<dbReference type="EMBL" id="SNYN01000004">
    <property type="protein sequence ID" value="TDQ53356.1"/>
    <property type="molecule type" value="Genomic_DNA"/>
</dbReference>
<proteinExistence type="predicted"/>
<dbReference type="InterPro" id="IPR003594">
    <property type="entry name" value="HATPase_dom"/>
</dbReference>
<dbReference type="GO" id="GO:0004674">
    <property type="term" value="F:protein serine/threonine kinase activity"/>
    <property type="evidence" value="ECO:0007669"/>
    <property type="project" value="UniProtKB-KW"/>
</dbReference>
<keyword evidence="1" id="KW-0723">Serine/threonine-protein kinase</keyword>
<keyword evidence="3" id="KW-0808">Transferase</keyword>
<dbReference type="RefSeq" id="WP_133740877.1">
    <property type="nucleotide sequence ID" value="NZ_SNYN01000004.1"/>
</dbReference>
<dbReference type="Pfam" id="PF13581">
    <property type="entry name" value="HATPase_c_2"/>
    <property type="match status" value="1"/>
</dbReference>
<protein>
    <submittedName>
        <fullName evidence="3">Histidine kinase-like protein</fullName>
    </submittedName>
</protein>
<dbReference type="InterPro" id="IPR036890">
    <property type="entry name" value="HATPase_C_sf"/>
</dbReference>
<evidence type="ECO:0000259" key="2">
    <source>
        <dbReference type="Pfam" id="PF13581"/>
    </source>
</evidence>
<comment type="caution">
    <text evidence="3">The sequence shown here is derived from an EMBL/GenBank/DDBJ whole genome shotgun (WGS) entry which is preliminary data.</text>
</comment>
<name>A0A4R6VA02_9ACTN</name>
<keyword evidence="4" id="KW-1185">Reference proteome</keyword>
<feature type="domain" description="Histidine kinase/HSP90-like ATPase" evidence="2">
    <location>
        <begin position="56"/>
        <end position="167"/>
    </location>
</feature>
<evidence type="ECO:0000313" key="3">
    <source>
        <dbReference type="EMBL" id="TDQ53356.1"/>
    </source>
</evidence>